<dbReference type="InterPro" id="IPR000835">
    <property type="entry name" value="HTH_MarR-typ"/>
</dbReference>
<dbReference type="PANTHER" id="PTHR33164:SF89">
    <property type="entry name" value="MARR FAMILY REGULATORY PROTEIN"/>
    <property type="match status" value="1"/>
</dbReference>
<dbReference type="OrthoDB" id="4404499at2"/>
<evidence type="ECO:0000256" key="1">
    <source>
        <dbReference type="ARBA" id="ARBA00023015"/>
    </source>
</evidence>
<accession>A0A1I3TFN0</accession>
<name>A0A1I3TFN0_9PSEU</name>
<keyword evidence="1" id="KW-0805">Transcription regulation</keyword>
<proteinExistence type="predicted"/>
<sequence>MTAEPTTTGDLDYLGFVEYAVARTTEELPDVDPVAMRLGLTLHRLTSALVYDWESTVHRPRGWSWGGFRVLFVLWLAGPMEAKRVAQLSGMSRAAVSALVNTLERDGLVSRTQAEHDRRAVLLSLTEDGHRAITSAYTAHNEREQAWANALTESERTVLIGLLEKLATSSAANEAKRRF</sequence>
<dbReference type="PROSITE" id="PS01117">
    <property type="entry name" value="HTH_MARR_1"/>
    <property type="match status" value="1"/>
</dbReference>
<dbReference type="AlphaFoldDB" id="A0A1I3TFN0"/>
<dbReference type="SUPFAM" id="SSF46785">
    <property type="entry name" value="Winged helix' DNA-binding domain"/>
    <property type="match status" value="1"/>
</dbReference>
<dbReference type="GO" id="GO:0006950">
    <property type="term" value="P:response to stress"/>
    <property type="evidence" value="ECO:0007669"/>
    <property type="project" value="TreeGrafter"/>
</dbReference>
<dbReference type="PANTHER" id="PTHR33164">
    <property type="entry name" value="TRANSCRIPTIONAL REGULATOR, MARR FAMILY"/>
    <property type="match status" value="1"/>
</dbReference>
<dbReference type="InterPro" id="IPR036390">
    <property type="entry name" value="WH_DNA-bd_sf"/>
</dbReference>
<keyword evidence="3" id="KW-0804">Transcription</keyword>
<keyword evidence="6" id="KW-1185">Reference proteome</keyword>
<dbReference type="InterPro" id="IPR039422">
    <property type="entry name" value="MarR/SlyA-like"/>
</dbReference>
<dbReference type="SMART" id="SM00347">
    <property type="entry name" value="HTH_MARR"/>
    <property type="match status" value="1"/>
</dbReference>
<dbReference type="InterPro" id="IPR036388">
    <property type="entry name" value="WH-like_DNA-bd_sf"/>
</dbReference>
<evidence type="ECO:0000256" key="3">
    <source>
        <dbReference type="ARBA" id="ARBA00023163"/>
    </source>
</evidence>
<evidence type="ECO:0000313" key="6">
    <source>
        <dbReference type="Proteomes" id="UP000199025"/>
    </source>
</evidence>
<dbReference type="GO" id="GO:0003677">
    <property type="term" value="F:DNA binding"/>
    <property type="evidence" value="ECO:0007669"/>
    <property type="project" value="UniProtKB-KW"/>
</dbReference>
<dbReference type="Gene3D" id="1.10.10.10">
    <property type="entry name" value="Winged helix-like DNA-binding domain superfamily/Winged helix DNA-binding domain"/>
    <property type="match status" value="1"/>
</dbReference>
<keyword evidence="2 5" id="KW-0238">DNA-binding</keyword>
<gene>
    <name evidence="5" type="ORF">SAMN05421835_107285</name>
</gene>
<dbReference type="Pfam" id="PF01047">
    <property type="entry name" value="MarR"/>
    <property type="match status" value="1"/>
</dbReference>
<dbReference type="PROSITE" id="PS50995">
    <property type="entry name" value="HTH_MARR_2"/>
    <property type="match status" value="1"/>
</dbReference>
<dbReference type="RefSeq" id="WP_091507668.1">
    <property type="nucleotide sequence ID" value="NZ_CBDQZW010000091.1"/>
</dbReference>
<dbReference type="InterPro" id="IPR023187">
    <property type="entry name" value="Tscrpt_reg_MarR-type_CS"/>
</dbReference>
<evidence type="ECO:0000256" key="2">
    <source>
        <dbReference type="ARBA" id="ARBA00023125"/>
    </source>
</evidence>
<dbReference type="PRINTS" id="PR00598">
    <property type="entry name" value="HTHMARR"/>
</dbReference>
<dbReference type="Proteomes" id="UP000199025">
    <property type="component" value="Unassembled WGS sequence"/>
</dbReference>
<feature type="domain" description="HTH marR-type" evidence="4">
    <location>
        <begin position="35"/>
        <end position="168"/>
    </location>
</feature>
<dbReference type="EMBL" id="FORP01000007">
    <property type="protein sequence ID" value="SFJ69430.1"/>
    <property type="molecule type" value="Genomic_DNA"/>
</dbReference>
<organism evidence="5 6">
    <name type="scientific">Amycolatopsis sacchari</name>
    <dbReference type="NCBI Taxonomy" id="115433"/>
    <lineage>
        <taxon>Bacteria</taxon>
        <taxon>Bacillati</taxon>
        <taxon>Actinomycetota</taxon>
        <taxon>Actinomycetes</taxon>
        <taxon>Pseudonocardiales</taxon>
        <taxon>Pseudonocardiaceae</taxon>
        <taxon>Amycolatopsis</taxon>
    </lineage>
</organism>
<protein>
    <submittedName>
        <fullName evidence="5">DNA-binding transcriptional regulator, MarR family</fullName>
    </submittedName>
</protein>
<reference evidence="5 6" key="1">
    <citation type="submission" date="2016-10" db="EMBL/GenBank/DDBJ databases">
        <authorList>
            <person name="de Groot N.N."/>
        </authorList>
    </citation>
    <scope>NUCLEOTIDE SEQUENCE [LARGE SCALE GENOMIC DNA]</scope>
    <source>
        <strain evidence="5 6">DSM 44468</strain>
    </source>
</reference>
<evidence type="ECO:0000313" key="5">
    <source>
        <dbReference type="EMBL" id="SFJ69430.1"/>
    </source>
</evidence>
<evidence type="ECO:0000259" key="4">
    <source>
        <dbReference type="PROSITE" id="PS50995"/>
    </source>
</evidence>
<dbReference type="GO" id="GO:0003700">
    <property type="term" value="F:DNA-binding transcription factor activity"/>
    <property type="evidence" value="ECO:0007669"/>
    <property type="project" value="InterPro"/>
</dbReference>
<dbReference type="STRING" id="115433.SAMN05421835_107285"/>